<dbReference type="RefSeq" id="XP_030226936.1">
    <property type="nucleotide sequence ID" value="XM_030371076.1"/>
</dbReference>
<dbReference type="InterPro" id="IPR010919">
    <property type="entry name" value="SAND-like_dom_sf"/>
</dbReference>
<dbReference type="Gene3D" id="3.10.390.10">
    <property type="entry name" value="SAND domain-like"/>
    <property type="match status" value="1"/>
</dbReference>
<evidence type="ECO:0000313" key="9">
    <source>
        <dbReference type="Ensembl" id="ENSGMOP00000045324.1"/>
    </source>
</evidence>
<dbReference type="Pfam" id="PF25892">
    <property type="entry name" value="Spe-44"/>
    <property type="match status" value="1"/>
</dbReference>
<evidence type="ECO:0000256" key="1">
    <source>
        <dbReference type="ARBA" id="ARBA00022723"/>
    </source>
</evidence>
<dbReference type="InterPro" id="IPR059099">
    <property type="entry name" value="GMEB1/2/Spe-44_dom"/>
</dbReference>
<keyword evidence="3" id="KW-0805">Transcription regulation</keyword>
<feature type="domain" description="SAND" evidence="8">
    <location>
        <begin position="63"/>
        <end position="134"/>
    </location>
</feature>
<dbReference type="PANTHER" id="PTHR10417">
    <property type="entry name" value="GLUCOCORTICOID MODULATORY ELEMENT-BINDING PROTEIN"/>
    <property type="match status" value="1"/>
</dbReference>
<feature type="compositionally biased region" description="Gly residues" evidence="7">
    <location>
        <begin position="437"/>
        <end position="452"/>
    </location>
</feature>
<evidence type="ECO:0000313" key="10">
    <source>
        <dbReference type="Proteomes" id="UP000694546"/>
    </source>
</evidence>
<organism evidence="9 10">
    <name type="scientific">Gadus morhua</name>
    <name type="common">Atlantic cod</name>
    <dbReference type="NCBI Taxonomy" id="8049"/>
    <lineage>
        <taxon>Eukaryota</taxon>
        <taxon>Metazoa</taxon>
        <taxon>Chordata</taxon>
        <taxon>Craniata</taxon>
        <taxon>Vertebrata</taxon>
        <taxon>Euteleostomi</taxon>
        <taxon>Actinopterygii</taxon>
        <taxon>Neopterygii</taxon>
        <taxon>Teleostei</taxon>
        <taxon>Neoteleostei</taxon>
        <taxon>Acanthomorphata</taxon>
        <taxon>Zeiogadaria</taxon>
        <taxon>Gadariae</taxon>
        <taxon>Gadiformes</taxon>
        <taxon>Gadoidei</taxon>
        <taxon>Gadidae</taxon>
        <taxon>Gadus</taxon>
    </lineage>
</organism>
<dbReference type="RefSeq" id="XP_030226935.1">
    <property type="nucleotide sequence ID" value="XM_030371075.1"/>
</dbReference>
<feature type="compositionally biased region" description="Basic residues" evidence="7">
    <location>
        <begin position="514"/>
        <end position="526"/>
    </location>
</feature>
<dbReference type="AlphaFoldDB" id="A0A8C5BK38"/>
<dbReference type="Pfam" id="PF01342">
    <property type="entry name" value="SAND"/>
    <property type="match status" value="1"/>
</dbReference>
<feature type="region of interest" description="Disordered" evidence="7">
    <location>
        <begin position="306"/>
        <end position="347"/>
    </location>
</feature>
<dbReference type="Proteomes" id="UP000694546">
    <property type="component" value="Chromosome 11"/>
</dbReference>
<feature type="compositionally biased region" description="Basic and acidic residues" evidence="7">
    <location>
        <begin position="467"/>
        <end position="509"/>
    </location>
</feature>
<keyword evidence="6" id="KW-0539">Nucleus</keyword>
<evidence type="ECO:0000256" key="3">
    <source>
        <dbReference type="ARBA" id="ARBA00023015"/>
    </source>
</evidence>
<gene>
    <name evidence="9" type="primary">LOC115554370</name>
</gene>
<accession>A0A8C5BK38</accession>
<dbReference type="GO" id="GO:0005634">
    <property type="term" value="C:nucleus"/>
    <property type="evidence" value="ECO:0007669"/>
    <property type="project" value="TreeGrafter"/>
</dbReference>
<proteinExistence type="predicted"/>
<feature type="region of interest" description="Disordered" evidence="7">
    <location>
        <begin position="433"/>
        <end position="526"/>
    </location>
</feature>
<reference evidence="9" key="2">
    <citation type="submission" date="2025-09" db="UniProtKB">
        <authorList>
            <consortium name="Ensembl"/>
        </authorList>
    </citation>
    <scope>IDENTIFICATION</scope>
</reference>
<evidence type="ECO:0000256" key="5">
    <source>
        <dbReference type="ARBA" id="ARBA00023163"/>
    </source>
</evidence>
<sequence length="526" mass="57869">MEVEKEDEEKKREDEDIQKTQVNLQLHPGLHRLNDDMSTTVLAIQAHHGSYDSTQGEEIEYGYPITCGDSRAVLLFKKFVCPGINVRCVKFHDQLISPKQFAHLAGKATLKDWKRAIRVGGVMLRKMMHSGQIDFYQHDTVCTNTCRSTKFDVVVDGTGLSPGRPGQRPPSTTAPQGLRAQPGPLQGDIVHGIYPAVEQKFTMTSELSSGLLLPASPPNRLINRRKRLHAPDGVWSFWKAVANSGLMSKVLSSIQTQLEAALTGLDLRMREAQLQAREATMLHSLCEMLGLLDSVENALDQRHAETDQQNLDRRRGETDHQSLEQRGSHPEDSLTHNPLCVSGPKTGDQERCFEEAVSNLDVSSKRMLGQHHPPSRAQTPHRASPGVPTKRIIGSLLDPGAPPQDLDRLTPKPLSHIALSLPRVRRHTAGVIHRVGRGGGDGQMAALGGGYEGTERGRVLSSPPREGNGEKHGTAGGHRDAAVKPTSGKDGHVFRRREPESWERGHGDGDGAAARKRASKKQKRQR</sequence>
<keyword evidence="10" id="KW-1185">Reference proteome</keyword>
<keyword evidence="1" id="KW-0479">Metal-binding</keyword>
<evidence type="ECO:0000256" key="6">
    <source>
        <dbReference type="ARBA" id="ARBA00023242"/>
    </source>
</evidence>
<dbReference type="InterPro" id="IPR000770">
    <property type="entry name" value="SAND_dom"/>
</dbReference>
<feature type="compositionally biased region" description="Basic and acidic residues" evidence="7">
    <location>
        <begin position="306"/>
        <end position="334"/>
    </location>
</feature>
<dbReference type="PANTHER" id="PTHR10417:SF3">
    <property type="entry name" value="GLUCOCORTICOID MODULATORY ELEMENT-BINDING PROTEIN 1"/>
    <property type="match status" value="1"/>
</dbReference>
<dbReference type="GO" id="GO:0005737">
    <property type="term" value="C:cytoplasm"/>
    <property type="evidence" value="ECO:0007669"/>
    <property type="project" value="UniProtKB-SubCell"/>
</dbReference>
<dbReference type="Ensembl" id="ENSGMOT00000039302.1">
    <property type="protein sequence ID" value="ENSGMOP00000045324.1"/>
    <property type="gene ID" value="ENSGMOG00000029343.1"/>
</dbReference>
<keyword evidence="5" id="KW-0804">Transcription</keyword>
<keyword evidence="4" id="KW-0238">DNA-binding</keyword>
<dbReference type="GeneTree" id="ENSGT00410000025596"/>
<keyword evidence="2" id="KW-0862">Zinc</keyword>
<evidence type="ECO:0000259" key="8">
    <source>
        <dbReference type="PROSITE" id="PS50864"/>
    </source>
</evidence>
<feature type="region of interest" description="Disordered" evidence="7">
    <location>
        <begin position="366"/>
        <end position="387"/>
    </location>
</feature>
<evidence type="ECO:0000256" key="2">
    <source>
        <dbReference type="ARBA" id="ARBA00022833"/>
    </source>
</evidence>
<dbReference type="GeneID" id="115554370"/>
<reference evidence="9" key="1">
    <citation type="submission" date="2025-08" db="UniProtKB">
        <authorList>
            <consortium name="Ensembl"/>
        </authorList>
    </citation>
    <scope>IDENTIFICATION</scope>
</reference>
<feature type="region of interest" description="Disordered" evidence="7">
    <location>
        <begin position="157"/>
        <end position="182"/>
    </location>
</feature>
<name>A0A8C5BK38_GADMO</name>
<dbReference type="PROSITE" id="PS50864">
    <property type="entry name" value="SAND"/>
    <property type="match status" value="1"/>
</dbReference>
<dbReference type="SMART" id="SM00258">
    <property type="entry name" value="SAND"/>
    <property type="match status" value="1"/>
</dbReference>
<evidence type="ECO:0000256" key="4">
    <source>
        <dbReference type="ARBA" id="ARBA00023125"/>
    </source>
</evidence>
<dbReference type="GO" id="GO:0000978">
    <property type="term" value="F:RNA polymerase II cis-regulatory region sequence-specific DNA binding"/>
    <property type="evidence" value="ECO:0007669"/>
    <property type="project" value="TreeGrafter"/>
</dbReference>
<dbReference type="GO" id="GO:0006357">
    <property type="term" value="P:regulation of transcription by RNA polymerase II"/>
    <property type="evidence" value="ECO:0007669"/>
    <property type="project" value="TreeGrafter"/>
</dbReference>
<dbReference type="SUPFAM" id="SSF63763">
    <property type="entry name" value="SAND domain-like"/>
    <property type="match status" value="1"/>
</dbReference>
<evidence type="ECO:0000256" key="7">
    <source>
        <dbReference type="SAM" id="MobiDB-lite"/>
    </source>
</evidence>
<dbReference type="GO" id="GO:0046872">
    <property type="term" value="F:metal ion binding"/>
    <property type="evidence" value="ECO:0007669"/>
    <property type="project" value="UniProtKB-KW"/>
</dbReference>
<dbReference type="OrthoDB" id="5792412at2759"/>
<protein>
    <submittedName>
        <fullName evidence="9">Glucocorticoid modulatory element-binding protein 1-like</fullName>
    </submittedName>
</protein>